<dbReference type="AlphaFoldDB" id="A0A9N8HLR8"/>
<comment type="similarity">
    <text evidence="1">Belongs to the plasmodium circumsporozoite protein family.</text>
</comment>
<feature type="region of interest" description="Disordered" evidence="7">
    <location>
        <begin position="139"/>
        <end position="168"/>
    </location>
</feature>
<comment type="function">
    <text evidence="5">In the vertebrate host, binds to highly sulfated heparan sulfate proteoglycans (HSPGs) on the surface of host hepatocytes and is required for sporozoite invasion of the host hepatocytes.</text>
</comment>
<feature type="compositionally biased region" description="Polar residues" evidence="7">
    <location>
        <begin position="144"/>
        <end position="158"/>
    </location>
</feature>
<feature type="compositionally biased region" description="Polar residues" evidence="7">
    <location>
        <begin position="187"/>
        <end position="203"/>
    </location>
</feature>
<gene>
    <name evidence="8" type="ORF">SEMRO_939_G222380.1</name>
</gene>
<evidence type="ECO:0000256" key="7">
    <source>
        <dbReference type="SAM" id="MobiDB-lite"/>
    </source>
</evidence>
<organism evidence="8 9">
    <name type="scientific">Seminavis robusta</name>
    <dbReference type="NCBI Taxonomy" id="568900"/>
    <lineage>
        <taxon>Eukaryota</taxon>
        <taxon>Sar</taxon>
        <taxon>Stramenopiles</taxon>
        <taxon>Ochrophyta</taxon>
        <taxon>Bacillariophyta</taxon>
        <taxon>Bacillariophyceae</taxon>
        <taxon>Bacillariophycidae</taxon>
        <taxon>Naviculales</taxon>
        <taxon>Naviculaceae</taxon>
        <taxon>Seminavis</taxon>
    </lineage>
</organism>
<dbReference type="PANTHER" id="PTHR44826:SF3">
    <property type="entry name" value="SPORE COAT PROTEIN SP85"/>
    <property type="match status" value="1"/>
</dbReference>
<dbReference type="EMBL" id="CAICTM010000937">
    <property type="protein sequence ID" value="CAB9518486.1"/>
    <property type="molecule type" value="Genomic_DNA"/>
</dbReference>
<proteinExistence type="inferred from homology"/>
<dbReference type="Proteomes" id="UP001153069">
    <property type="component" value="Unassembled WGS sequence"/>
</dbReference>
<comment type="caution">
    <text evidence="8">The sequence shown here is derived from an EMBL/GenBank/DDBJ whole genome shotgun (WGS) entry which is preliminary data.</text>
</comment>
<reference evidence="8" key="1">
    <citation type="submission" date="2020-06" db="EMBL/GenBank/DDBJ databases">
        <authorList>
            <consortium name="Plant Systems Biology data submission"/>
        </authorList>
    </citation>
    <scope>NUCLEOTIDE SEQUENCE</scope>
    <source>
        <strain evidence="8">D6</strain>
    </source>
</reference>
<evidence type="ECO:0000313" key="8">
    <source>
        <dbReference type="EMBL" id="CAB9518486.1"/>
    </source>
</evidence>
<evidence type="ECO:0000256" key="6">
    <source>
        <dbReference type="ARBA" id="ARBA00045806"/>
    </source>
</evidence>
<feature type="compositionally biased region" description="Polar residues" evidence="7">
    <location>
        <begin position="232"/>
        <end position="248"/>
    </location>
</feature>
<evidence type="ECO:0000256" key="2">
    <source>
        <dbReference type="ARBA" id="ARBA00021911"/>
    </source>
</evidence>
<evidence type="ECO:0000256" key="1">
    <source>
        <dbReference type="ARBA" id="ARBA00006241"/>
    </source>
</evidence>
<dbReference type="PANTHER" id="PTHR44826">
    <property type="entry name" value="SPORE COAT PROTEIN SP85"/>
    <property type="match status" value="1"/>
</dbReference>
<name>A0A9N8HLR8_9STRA</name>
<keyword evidence="3" id="KW-0748">Sporozoite</keyword>
<keyword evidence="4" id="KW-0677">Repeat</keyword>
<feature type="compositionally biased region" description="Low complexity" evidence="7">
    <location>
        <begin position="204"/>
        <end position="231"/>
    </location>
</feature>
<feature type="region of interest" description="Disordered" evidence="7">
    <location>
        <begin position="187"/>
        <end position="257"/>
    </location>
</feature>
<evidence type="ECO:0000256" key="3">
    <source>
        <dbReference type="ARBA" id="ARBA00022522"/>
    </source>
</evidence>
<evidence type="ECO:0000256" key="5">
    <source>
        <dbReference type="ARBA" id="ARBA00033726"/>
    </source>
</evidence>
<accession>A0A9N8HLR8</accession>
<comment type="function">
    <text evidence="6">Essential sporozoite protein. In the mosquito vector, required for sporozoite development in the oocyst, migration through the vector hemolymph and entry into the vector salivary glands. In the vertebrate host, required for sporozoite migration through the host dermis and infection of host hepatocytes. Binds to highly sulfated heparan sulfate proteoglycans (HSPGs) on the surface of host hepatocytes.</text>
</comment>
<sequence>MTSQAPTKPCSSTTTSDVCTLTVSGGQLDICFDSLLPATSDVTIQTSARGDLNSNIEFYDVLNQDGDTLGQNNGGPAQCSASYEQADFVVPQALFNAWVATGFVSFIMDASADVSASLAGCFGQNDAYINLVYQDTTPSTTPSFQPSMNPSLSVQPSEVPSALPSLEPSTSIMPSFNPSLSIKPSALPSSLPSVQPSEVPSLTPSREPSALPSLSPSRSPSLLPSVSLAPSNFPSMVPSLSAQPSAYQASHPAGSLL</sequence>
<evidence type="ECO:0000313" key="9">
    <source>
        <dbReference type="Proteomes" id="UP001153069"/>
    </source>
</evidence>
<dbReference type="InterPro" id="IPR051860">
    <property type="entry name" value="Plasmodium_CSP_Invasion"/>
</dbReference>
<protein>
    <recommendedName>
        <fullName evidence="2">Circumsporozoite protein</fullName>
    </recommendedName>
</protein>
<evidence type="ECO:0000256" key="4">
    <source>
        <dbReference type="ARBA" id="ARBA00022737"/>
    </source>
</evidence>
<keyword evidence="9" id="KW-1185">Reference proteome</keyword>